<sequence length="83" mass="9688">MLMLDILNKRKCLLNNILCFYYGLLSLQVTRAQMTRMMNQEKEATKKSYAVRKEFEAQFNTASASRTFIPPHDPLMPELEDTV</sequence>
<feature type="non-terminal residue" evidence="1">
    <location>
        <position position="83"/>
    </location>
</feature>
<dbReference type="AlphaFoldDB" id="A0A699S7A8"/>
<gene>
    <name evidence="1" type="ORF">Tci_864988</name>
</gene>
<organism evidence="1">
    <name type="scientific">Tanacetum cinerariifolium</name>
    <name type="common">Dalmatian daisy</name>
    <name type="synonym">Chrysanthemum cinerariifolium</name>
    <dbReference type="NCBI Taxonomy" id="118510"/>
    <lineage>
        <taxon>Eukaryota</taxon>
        <taxon>Viridiplantae</taxon>
        <taxon>Streptophyta</taxon>
        <taxon>Embryophyta</taxon>
        <taxon>Tracheophyta</taxon>
        <taxon>Spermatophyta</taxon>
        <taxon>Magnoliopsida</taxon>
        <taxon>eudicotyledons</taxon>
        <taxon>Gunneridae</taxon>
        <taxon>Pentapetalae</taxon>
        <taxon>asterids</taxon>
        <taxon>campanulids</taxon>
        <taxon>Asterales</taxon>
        <taxon>Asteraceae</taxon>
        <taxon>Asteroideae</taxon>
        <taxon>Anthemideae</taxon>
        <taxon>Anthemidinae</taxon>
        <taxon>Tanacetum</taxon>
    </lineage>
</organism>
<evidence type="ECO:0000313" key="1">
    <source>
        <dbReference type="EMBL" id="GFC93018.1"/>
    </source>
</evidence>
<proteinExistence type="predicted"/>
<comment type="caution">
    <text evidence="1">The sequence shown here is derived from an EMBL/GenBank/DDBJ whole genome shotgun (WGS) entry which is preliminary data.</text>
</comment>
<dbReference type="EMBL" id="BKCJ011140788">
    <property type="protein sequence ID" value="GFC93018.1"/>
    <property type="molecule type" value="Genomic_DNA"/>
</dbReference>
<accession>A0A699S7A8</accession>
<protein>
    <submittedName>
        <fullName evidence="1">Uncharacterized protein</fullName>
    </submittedName>
</protein>
<name>A0A699S7A8_TANCI</name>
<reference evidence="1" key="1">
    <citation type="journal article" date="2019" name="Sci. Rep.">
        <title>Draft genome of Tanacetum cinerariifolium, the natural source of mosquito coil.</title>
        <authorList>
            <person name="Yamashiro T."/>
            <person name="Shiraishi A."/>
            <person name="Satake H."/>
            <person name="Nakayama K."/>
        </authorList>
    </citation>
    <scope>NUCLEOTIDE SEQUENCE</scope>
</reference>